<dbReference type="GeneID" id="54415712"/>
<gene>
    <name evidence="1 3" type="ORF">P152DRAFT_308567</name>
</gene>
<reference evidence="1 3" key="1">
    <citation type="submission" date="2020-01" db="EMBL/GenBank/DDBJ databases">
        <authorList>
            <consortium name="DOE Joint Genome Institute"/>
            <person name="Haridas S."/>
            <person name="Albert R."/>
            <person name="Binder M."/>
            <person name="Bloem J."/>
            <person name="Labutti K."/>
            <person name="Salamov A."/>
            <person name="Andreopoulos B."/>
            <person name="Baker S.E."/>
            <person name="Barry K."/>
            <person name="Bills G."/>
            <person name="Bluhm B.H."/>
            <person name="Cannon C."/>
            <person name="Castanera R."/>
            <person name="Culley D.E."/>
            <person name="Daum C."/>
            <person name="Ezra D."/>
            <person name="Gonzalez J.B."/>
            <person name="Henrissat B."/>
            <person name="Kuo A."/>
            <person name="Liang C."/>
            <person name="Lipzen A."/>
            <person name="Lutzoni F."/>
            <person name="Magnuson J."/>
            <person name="Mondo S."/>
            <person name="Nolan M."/>
            <person name="Ohm R."/>
            <person name="Pangilinan J."/>
            <person name="Park H.-J."/>
            <person name="Ramirez L."/>
            <person name="Alfaro M."/>
            <person name="Sun H."/>
            <person name="Tritt A."/>
            <person name="Yoshinaga Y."/>
            <person name="Zwiers L.-H."/>
            <person name="Turgeon B.G."/>
            <person name="Goodwin S.B."/>
            <person name="Spatafora J.W."/>
            <person name="Crous P.W."/>
            <person name="Grigoriev I.V."/>
        </authorList>
    </citation>
    <scope>NUCLEOTIDE SEQUENCE</scope>
    <source>
        <strain evidence="1 3">CBS 781.70</strain>
    </source>
</reference>
<accession>A0A6G1G5C2</accession>
<evidence type="ECO:0000313" key="2">
    <source>
        <dbReference type="Proteomes" id="UP000504638"/>
    </source>
</evidence>
<organism evidence="1">
    <name type="scientific">Eremomyces bilateralis CBS 781.70</name>
    <dbReference type="NCBI Taxonomy" id="1392243"/>
    <lineage>
        <taxon>Eukaryota</taxon>
        <taxon>Fungi</taxon>
        <taxon>Dikarya</taxon>
        <taxon>Ascomycota</taxon>
        <taxon>Pezizomycotina</taxon>
        <taxon>Dothideomycetes</taxon>
        <taxon>Dothideomycetes incertae sedis</taxon>
        <taxon>Eremomycetales</taxon>
        <taxon>Eremomycetaceae</taxon>
        <taxon>Eremomyces</taxon>
    </lineage>
</organism>
<protein>
    <submittedName>
        <fullName evidence="1 3">Uncharacterized protein</fullName>
    </submittedName>
</protein>
<keyword evidence="2" id="KW-1185">Reference proteome</keyword>
<dbReference type="AlphaFoldDB" id="A0A6G1G5C2"/>
<dbReference type="Proteomes" id="UP000504638">
    <property type="component" value="Unplaced"/>
</dbReference>
<evidence type="ECO:0000313" key="1">
    <source>
        <dbReference type="EMBL" id="KAF1813202.1"/>
    </source>
</evidence>
<reference evidence="3" key="3">
    <citation type="submission" date="2025-04" db="UniProtKB">
        <authorList>
            <consortium name="RefSeq"/>
        </authorList>
    </citation>
    <scope>IDENTIFICATION</scope>
    <source>
        <strain evidence="3">CBS 781.70</strain>
    </source>
</reference>
<dbReference type="RefSeq" id="XP_033534833.1">
    <property type="nucleotide sequence ID" value="XM_033675142.1"/>
</dbReference>
<dbReference type="OrthoDB" id="3791787at2759"/>
<proteinExistence type="predicted"/>
<sequence>MAVDAAVKLSLDDAKILAGGTLGWKGAHVHARFGSEKSYASGWTPEFKPSFKAEGSIGVAIDIGLPFEISLGVKFLNTKMGTIGTVWGERPSIEIKGSIAGKIEAGNGPVQGEFGDEECKGIKTGIELKNDTAIKLRAGALTTKLTDVGKPLSKELKKGCIALIKKKIKRDFPLLGRQVTNGTVSGNSTEEEFFMSPDFLIDQTAVGNASDPLEEYNFPSQEISAYNRTDNLEFIGLLDFTQEYMATACGNGNMYLQIAQNEAVLDASGCGPLFACDWDSDTVLGDGSGRIAYFHSDVMEKVGVSRLRFASTAYFPAGAQYVSFVPYEAEEGWIYLPPDDAGNVYGTAVCTYKGPALPAKLFAINDPETAIEVLMSPDVKYSITGGDVEDCFSLPLREGDDEPDAAWSGVGEGDAWEDDWVEEWTEEDFFDLISGMTDEEFDAWLAEDW</sequence>
<evidence type="ECO:0000313" key="3">
    <source>
        <dbReference type="RefSeq" id="XP_033534833.1"/>
    </source>
</evidence>
<reference evidence="3" key="2">
    <citation type="submission" date="2020-04" db="EMBL/GenBank/DDBJ databases">
        <authorList>
            <consortium name="NCBI Genome Project"/>
        </authorList>
    </citation>
    <scope>NUCLEOTIDE SEQUENCE</scope>
    <source>
        <strain evidence="3">CBS 781.70</strain>
    </source>
</reference>
<dbReference type="EMBL" id="ML975155">
    <property type="protein sequence ID" value="KAF1813202.1"/>
    <property type="molecule type" value="Genomic_DNA"/>
</dbReference>
<name>A0A6G1G5C2_9PEZI</name>